<sequence length="1188" mass="127733">MLVSPNPSVQAVQLPSSAELDPADPLVMLSSSTILFLSSLPFHFQCAAQDLTTPQDRRIWRHVKTEWDHHFVKRGNFLPWLRAQLQIDPIDEACLAPEPLLCYVKRRLALAQSEQRLRAAANHGQPAPAAASHSTPSNGASNMNGAFLEPTPASSLATRDSCPGNSSNSSRSGPFVSPQSDGVAAPGPASQLFDRSASDASRASSNQLLNKTHVSSSSISFSGQSPSSMGQGNAFSSQLGAIADAHMGNSSHVTPISSSSTTNSQTNAFPFSSSGLDAPHPYLQADVQAHQYPHSQVLFTRQENGESNQQQHSSQLSLFPSSTTSSTYVNHPAQSSPALAFAATHSHPLQPQNANQYSHPLQPTKITQYEQFPHTHKKNFEPQTNAFAHNNQSLDFNGSLPISESGNWNTRPLAQIDPALMAGHETSHVITSQTQNQSVAPITPAIDITPRVTAPQSMDAPSPRRTRSAAALTKKAASPATSSRTPVSEKAPPKKGAPRTANPSVQDNSVESIPNPSANNSPQTKERNSKDQPNSSSNSSSITPADQYNRKAWKSRLSTIRTELDHITKAPARSANKLVKILTMYSISPTPNSGDWSTVPPEGRIEVLSSIKAAAPLDFYNTWVSESKGLSMLEAWLKGSVHAQERAKSKDTSGGKGADEEALQRETLLTHLLQTLEKLPLTIENLKNHTFPKQVMRINKEQNANKFSEGVKRLSLTLEQKWRAICRGVAAPMLRNGSTDSVNNPAASTSETKKRPEAPADSNQSKKRKVETTRIAITATPSAGKSTNDLFGRPDKAKLPAFTKKATEPTPAPTVVVQDSFAQAMGLLKGKNSTGTFTETAPSTSTSLSNAAGKLAKRVRFVADNELCQIKIVERLVYEGEEYETHPVGDARKMDAVEGRYLHQSDSFLEEEIEWETPLEVILTSETISNLETSPLVSAELAAQEEREKAVPGVTYEDESQIPHTPHEPGDSELWTVGDTGSTGLPKVMKLGGNLLLDPEVSHLIAKAQADNSVDAPVAPDHTVSDLLARLGGGGVALSELSNQTSPVTTPYPSGFDATLPPGLDMNLLNSISQSGSLQALLAASGGLNLSTQPVVTTHVTDTFPTTIRDNGWGAAAGSASRGREKMDAPEPYIPTGPSAGVSRNKRRKKGKDGNQPRISAHDSYGRHIKCKWWPNCPHGNKCFYKHG</sequence>
<accession>A0A5B0RZ16</accession>
<feature type="region of interest" description="Disordered" evidence="1">
    <location>
        <begin position="734"/>
        <end position="795"/>
    </location>
</feature>
<organism evidence="2 3">
    <name type="scientific">Puccinia graminis f. sp. tritici</name>
    <dbReference type="NCBI Taxonomy" id="56615"/>
    <lineage>
        <taxon>Eukaryota</taxon>
        <taxon>Fungi</taxon>
        <taxon>Dikarya</taxon>
        <taxon>Basidiomycota</taxon>
        <taxon>Pucciniomycotina</taxon>
        <taxon>Pucciniomycetes</taxon>
        <taxon>Pucciniales</taxon>
        <taxon>Pucciniaceae</taxon>
        <taxon>Puccinia</taxon>
    </lineage>
</organism>
<dbReference type="GO" id="GO:0000785">
    <property type="term" value="C:chromatin"/>
    <property type="evidence" value="ECO:0007669"/>
    <property type="project" value="TreeGrafter"/>
</dbReference>
<dbReference type="AlphaFoldDB" id="A0A5B0RZ16"/>
<feature type="compositionally biased region" description="Low complexity" evidence="1">
    <location>
        <begin position="194"/>
        <end position="205"/>
    </location>
</feature>
<feature type="compositionally biased region" description="Polar residues" evidence="1">
    <location>
        <begin position="501"/>
        <end position="523"/>
    </location>
</feature>
<dbReference type="PANTHER" id="PTHR46557:SF1">
    <property type="entry name" value="SERINE_THREONINE-PROTEIN PHOSPHATASE 1 REGULATORY SUBUNIT 10"/>
    <property type="match status" value="1"/>
</dbReference>
<feature type="region of interest" description="Disordered" evidence="1">
    <location>
        <begin position="451"/>
        <end position="550"/>
    </location>
</feature>
<feature type="region of interest" description="Disordered" evidence="1">
    <location>
        <begin position="1111"/>
        <end position="1162"/>
    </location>
</feature>
<dbReference type="Proteomes" id="UP000325313">
    <property type="component" value="Unassembled WGS sequence"/>
</dbReference>
<feature type="compositionally biased region" description="Basic and acidic residues" evidence="1">
    <location>
        <begin position="1152"/>
        <end position="1162"/>
    </location>
</feature>
<feature type="compositionally biased region" description="Polar residues" evidence="1">
    <location>
        <begin position="736"/>
        <end position="750"/>
    </location>
</feature>
<feature type="compositionally biased region" description="Low complexity" evidence="1">
    <location>
        <begin position="119"/>
        <end position="137"/>
    </location>
</feature>
<gene>
    <name evidence="2" type="ORF">PGTUg99_019938</name>
</gene>
<feature type="region of interest" description="Disordered" evidence="1">
    <location>
        <begin position="119"/>
        <end position="211"/>
    </location>
</feature>
<feature type="compositionally biased region" description="Low complexity" evidence="1">
    <location>
        <begin position="460"/>
        <end position="486"/>
    </location>
</feature>
<dbReference type="PANTHER" id="PTHR46557">
    <property type="entry name" value="SERINE/THREONINE-PROTEIN PHOSPHATASE 1 REGULATORY SUBUNIT 10-RELATED"/>
    <property type="match status" value="1"/>
</dbReference>
<feature type="compositionally biased region" description="Polar residues" evidence="1">
    <location>
        <begin position="779"/>
        <end position="789"/>
    </location>
</feature>
<evidence type="ECO:0008006" key="4">
    <source>
        <dbReference type="Google" id="ProtNLM"/>
    </source>
</evidence>
<feature type="compositionally biased region" description="Low complexity" evidence="1">
    <location>
        <begin position="161"/>
        <end position="178"/>
    </location>
</feature>
<protein>
    <recommendedName>
        <fullName evidence="4">C3H1-type domain-containing protein</fullName>
    </recommendedName>
</protein>
<dbReference type="GO" id="GO:0072357">
    <property type="term" value="C:PTW/PP1 phosphatase complex"/>
    <property type="evidence" value="ECO:0007669"/>
    <property type="project" value="TreeGrafter"/>
</dbReference>
<dbReference type="EMBL" id="VDEP01000107">
    <property type="protein sequence ID" value="KAA1130658.1"/>
    <property type="molecule type" value="Genomic_DNA"/>
</dbReference>
<feature type="region of interest" description="Disordered" evidence="1">
    <location>
        <begin position="956"/>
        <end position="975"/>
    </location>
</feature>
<feature type="region of interest" description="Disordered" evidence="1">
    <location>
        <begin position="303"/>
        <end position="332"/>
    </location>
</feature>
<reference evidence="2 3" key="1">
    <citation type="submission" date="2019-05" db="EMBL/GenBank/DDBJ databases">
        <title>Emergence of the Ug99 lineage of the wheat stem rust pathogen through somatic hybridization.</title>
        <authorList>
            <person name="Li F."/>
            <person name="Upadhyaya N.M."/>
            <person name="Sperschneider J."/>
            <person name="Matny O."/>
            <person name="Nguyen-Phuc H."/>
            <person name="Mago R."/>
            <person name="Raley C."/>
            <person name="Miller M.E."/>
            <person name="Silverstein K.A.T."/>
            <person name="Henningsen E."/>
            <person name="Hirsch C.D."/>
            <person name="Visser B."/>
            <person name="Pretorius Z.A."/>
            <person name="Steffenson B.J."/>
            <person name="Schwessinger B."/>
            <person name="Dodds P.N."/>
            <person name="Figueroa M."/>
        </authorList>
    </citation>
    <scope>NUCLEOTIDE SEQUENCE [LARGE SCALE GENOMIC DNA]</scope>
    <source>
        <strain evidence="2 3">Ug99</strain>
    </source>
</reference>
<feature type="compositionally biased region" description="Low complexity" evidence="1">
    <location>
        <begin position="1111"/>
        <end position="1121"/>
    </location>
</feature>
<feature type="compositionally biased region" description="Low complexity" evidence="1">
    <location>
        <begin position="250"/>
        <end position="267"/>
    </location>
</feature>
<feature type="compositionally biased region" description="Low complexity" evidence="1">
    <location>
        <begin position="307"/>
        <end position="327"/>
    </location>
</feature>
<dbReference type="GO" id="GO:0008157">
    <property type="term" value="F:protein phosphatase 1 binding"/>
    <property type="evidence" value="ECO:0007669"/>
    <property type="project" value="TreeGrafter"/>
</dbReference>
<comment type="caution">
    <text evidence="2">The sequence shown here is derived from an EMBL/GenBank/DDBJ whole genome shotgun (WGS) entry which is preliminary data.</text>
</comment>
<evidence type="ECO:0000313" key="2">
    <source>
        <dbReference type="EMBL" id="KAA1130658.1"/>
    </source>
</evidence>
<proteinExistence type="predicted"/>
<feature type="region of interest" description="Disordered" evidence="1">
    <location>
        <begin position="250"/>
        <end position="275"/>
    </location>
</feature>
<name>A0A5B0RZ16_PUCGR</name>
<evidence type="ECO:0000256" key="1">
    <source>
        <dbReference type="SAM" id="MobiDB-lite"/>
    </source>
</evidence>
<evidence type="ECO:0000313" key="3">
    <source>
        <dbReference type="Proteomes" id="UP000325313"/>
    </source>
</evidence>